<feature type="compositionally biased region" description="Low complexity" evidence="1">
    <location>
        <begin position="76"/>
        <end position="92"/>
    </location>
</feature>
<dbReference type="Pfam" id="PF20149">
    <property type="entry name" value="DUF6532"/>
    <property type="match status" value="1"/>
</dbReference>
<feature type="domain" description="DUF6532" evidence="2">
    <location>
        <begin position="286"/>
        <end position="410"/>
    </location>
</feature>
<dbReference type="Proteomes" id="UP000297245">
    <property type="component" value="Unassembled WGS sequence"/>
</dbReference>
<feature type="compositionally biased region" description="Acidic residues" evidence="1">
    <location>
        <begin position="136"/>
        <end position="145"/>
    </location>
</feature>
<name>A0A4S8LD91_DENBC</name>
<reference evidence="3 4" key="1">
    <citation type="journal article" date="2019" name="Nat. Ecol. Evol.">
        <title>Megaphylogeny resolves global patterns of mushroom evolution.</title>
        <authorList>
            <person name="Varga T."/>
            <person name="Krizsan K."/>
            <person name="Foldi C."/>
            <person name="Dima B."/>
            <person name="Sanchez-Garcia M."/>
            <person name="Sanchez-Ramirez S."/>
            <person name="Szollosi G.J."/>
            <person name="Szarkandi J.G."/>
            <person name="Papp V."/>
            <person name="Albert L."/>
            <person name="Andreopoulos W."/>
            <person name="Angelini C."/>
            <person name="Antonin V."/>
            <person name="Barry K.W."/>
            <person name="Bougher N.L."/>
            <person name="Buchanan P."/>
            <person name="Buyck B."/>
            <person name="Bense V."/>
            <person name="Catcheside P."/>
            <person name="Chovatia M."/>
            <person name="Cooper J."/>
            <person name="Damon W."/>
            <person name="Desjardin D."/>
            <person name="Finy P."/>
            <person name="Geml J."/>
            <person name="Haridas S."/>
            <person name="Hughes K."/>
            <person name="Justo A."/>
            <person name="Karasinski D."/>
            <person name="Kautmanova I."/>
            <person name="Kiss B."/>
            <person name="Kocsube S."/>
            <person name="Kotiranta H."/>
            <person name="LaButti K.M."/>
            <person name="Lechner B.E."/>
            <person name="Liimatainen K."/>
            <person name="Lipzen A."/>
            <person name="Lukacs Z."/>
            <person name="Mihaltcheva S."/>
            <person name="Morgado L.N."/>
            <person name="Niskanen T."/>
            <person name="Noordeloos M.E."/>
            <person name="Ohm R.A."/>
            <person name="Ortiz-Santana B."/>
            <person name="Ovrebo C."/>
            <person name="Racz N."/>
            <person name="Riley R."/>
            <person name="Savchenko A."/>
            <person name="Shiryaev A."/>
            <person name="Soop K."/>
            <person name="Spirin V."/>
            <person name="Szebenyi C."/>
            <person name="Tomsovsky M."/>
            <person name="Tulloss R.E."/>
            <person name="Uehling J."/>
            <person name="Grigoriev I.V."/>
            <person name="Vagvolgyi C."/>
            <person name="Papp T."/>
            <person name="Martin F.M."/>
            <person name="Miettinen O."/>
            <person name="Hibbett D.S."/>
            <person name="Nagy L.G."/>
        </authorList>
    </citation>
    <scope>NUCLEOTIDE SEQUENCE [LARGE SCALE GENOMIC DNA]</scope>
    <source>
        <strain evidence="3 4">CBS 962.96</strain>
    </source>
</reference>
<keyword evidence="4" id="KW-1185">Reference proteome</keyword>
<feature type="region of interest" description="Disordered" evidence="1">
    <location>
        <begin position="27"/>
        <end position="150"/>
    </location>
</feature>
<gene>
    <name evidence="3" type="ORF">K435DRAFT_867809</name>
</gene>
<feature type="compositionally biased region" description="Basic and acidic residues" evidence="1">
    <location>
        <begin position="98"/>
        <end position="119"/>
    </location>
</feature>
<evidence type="ECO:0000259" key="2">
    <source>
        <dbReference type="Pfam" id="PF20149"/>
    </source>
</evidence>
<proteinExistence type="predicted"/>
<evidence type="ECO:0000256" key="1">
    <source>
        <dbReference type="SAM" id="MobiDB-lite"/>
    </source>
</evidence>
<dbReference type="OrthoDB" id="2790754at2759"/>
<dbReference type="AlphaFoldDB" id="A0A4S8LD91"/>
<evidence type="ECO:0000313" key="3">
    <source>
        <dbReference type="EMBL" id="THU86887.1"/>
    </source>
</evidence>
<evidence type="ECO:0000313" key="4">
    <source>
        <dbReference type="Proteomes" id="UP000297245"/>
    </source>
</evidence>
<protein>
    <recommendedName>
        <fullName evidence="2">DUF6532 domain-containing protein</fullName>
    </recommendedName>
</protein>
<accession>A0A4S8LD91</accession>
<dbReference type="InterPro" id="IPR045341">
    <property type="entry name" value="DUF6532"/>
</dbReference>
<organism evidence="3 4">
    <name type="scientific">Dendrothele bispora (strain CBS 962.96)</name>
    <dbReference type="NCBI Taxonomy" id="1314807"/>
    <lineage>
        <taxon>Eukaryota</taxon>
        <taxon>Fungi</taxon>
        <taxon>Dikarya</taxon>
        <taxon>Basidiomycota</taxon>
        <taxon>Agaricomycotina</taxon>
        <taxon>Agaricomycetes</taxon>
        <taxon>Agaricomycetidae</taxon>
        <taxon>Agaricales</taxon>
        <taxon>Agaricales incertae sedis</taxon>
        <taxon>Dendrothele</taxon>
    </lineage>
</organism>
<sequence length="466" mass="52436">MPKHKEKVWCRRTLIASLPLTFGQVQKNHVSRSPSILEINEDSEEDDISKSLPINAARASLKATQGQAKDAKSSRGKAPAKPLKAAGPGNAKHLLPTPKDDSAGNRKSLMLRDRGRADDEGSGEENESEKDKSSEEETDDSDEENEGRGNEVGLMISLVSRFMTLIISDLQMIVEEKVKQVIMKDKRTSSSKPRHLQRKNAGKITLEEFGDADEQELAQLARRVARMYTAFDDMYPRNGVVIWPRFIEYLSKRGDKTVNEVFERVANNDGKKALLVRWMKYGAVDIPGNLKLSRKEIQYRVDFLQEKRRFHHGDINFEEETYNNLAPFRNPLLALVLRESYLVSNCEPNELLVDLLHEKRAVPLGLIAMAATIVNHILTEVSMGVHVRLTLKAENVVSTYRLMVETLQEIEKNSPSYFRMLSKLLYKDMNAASEPVTVDTYDYAKLEGIAGAAGNWSSDENDGSDG</sequence>
<dbReference type="EMBL" id="ML179474">
    <property type="protein sequence ID" value="THU86887.1"/>
    <property type="molecule type" value="Genomic_DNA"/>
</dbReference>